<protein>
    <submittedName>
        <fullName evidence="10">Threonine/serine exporter family protein</fullName>
    </submittedName>
</protein>
<evidence type="ECO:0000256" key="3">
    <source>
        <dbReference type="ARBA" id="ARBA00022519"/>
    </source>
</evidence>
<evidence type="ECO:0000259" key="9">
    <source>
        <dbReference type="Pfam" id="PF12821"/>
    </source>
</evidence>
<sequence length="155" mass="16126">MAPVDWMHLLHQAFFGAVAAAGFGVLFNFGLKALAWCAAAGALALCVRTLGLDQHWSLEAASFVAAVSASICANLFRRPLGPRGNAVALAGCIPMVPGAFFGQAILGALAVTTPHPENAAVILTAIEYLLRVLFTLAAIGAGLAIPAYLLKHREF</sequence>
<evidence type="ECO:0000256" key="2">
    <source>
        <dbReference type="ARBA" id="ARBA00022475"/>
    </source>
</evidence>
<dbReference type="PANTHER" id="PTHR34390">
    <property type="entry name" value="UPF0442 PROTEIN YJJB-RELATED"/>
    <property type="match status" value="1"/>
</dbReference>
<name>A0ABN1EL15_9PROT</name>
<evidence type="ECO:0000256" key="7">
    <source>
        <dbReference type="ARBA" id="ARBA00034125"/>
    </source>
</evidence>
<feature type="domain" description="Threonine/Serine exporter ThrE" evidence="9">
    <location>
        <begin position="12"/>
        <end position="147"/>
    </location>
</feature>
<keyword evidence="3" id="KW-0997">Cell inner membrane</keyword>
<feature type="transmembrane region" description="Helical" evidence="8">
    <location>
        <begin position="88"/>
        <end position="108"/>
    </location>
</feature>
<dbReference type="Proteomes" id="UP001499951">
    <property type="component" value="Unassembled WGS sequence"/>
</dbReference>
<dbReference type="RefSeq" id="WP_166929816.1">
    <property type="nucleotide sequence ID" value="NZ_BAAADD010000004.1"/>
</dbReference>
<evidence type="ECO:0000256" key="8">
    <source>
        <dbReference type="SAM" id="Phobius"/>
    </source>
</evidence>
<comment type="similarity">
    <text evidence="7">Belongs to the ThrE exporter (TC 2.A.79) family.</text>
</comment>
<evidence type="ECO:0000256" key="6">
    <source>
        <dbReference type="ARBA" id="ARBA00023136"/>
    </source>
</evidence>
<dbReference type="EMBL" id="BAAADD010000004">
    <property type="protein sequence ID" value="GAA0568784.1"/>
    <property type="molecule type" value="Genomic_DNA"/>
</dbReference>
<comment type="caution">
    <text evidence="10">The sequence shown here is derived from an EMBL/GenBank/DDBJ whole genome shotgun (WGS) entry which is preliminary data.</text>
</comment>
<evidence type="ECO:0000256" key="4">
    <source>
        <dbReference type="ARBA" id="ARBA00022692"/>
    </source>
</evidence>
<dbReference type="Pfam" id="PF12821">
    <property type="entry name" value="ThrE_2"/>
    <property type="match status" value="1"/>
</dbReference>
<evidence type="ECO:0000313" key="10">
    <source>
        <dbReference type="EMBL" id="GAA0568784.1"/>
    </source>
</evidence>
<reference evidence="10 11" key="1">
    <citation type="journal article" date="2019" name="Int. J. Syst. Evol. Microbiol.">
        <title>The Global Catalogue of Microorganisms (GCM) 10K type strain sequencing project: providing services to taxonomists for standard genome sequencing and annotation.</title>
        <authorList>
            <consortium name="The Broad Institute Genomics Platform"/>
            <consortium name="The Broad Institute Genome Sequencing Center for Infectious Disease"/>
            <person name="Wu L."/>
            <person name="Ma J."/>
        </authorList>
    </citation>
    <scope>NUCLEOTIDE SEQUENCE [LARGE SCALE GENOMIC DNA]</scope>
    <source>
        <strain evidence="10 11">JCM 15089</strain>
    </source>
</reference>
<keyword evidence="5 8" id="KW-1133">Transmembrane helix</keyword>
<dbReference type="InterPro" id="IPR024528">
    <property type="entry name" value="ThrE_2"/>
</dbReference>
<comment type="subcellular location">
    <subcellularLocation>
        <location evidence="1">Cell membrane</location>
        <topology evidence="1">Multi-pass membrane protein</topology>
    </subcellularLocation>
</comment>
<evidence type="ECO:0000256" key="1">
    <source>
        <dbReference type="ARBA" id="ARBA00004651"/>
    </source>
</evidence>
<keyword evidence="4 8" id="KW-0812">Transmembrane</keyword>
<gene>
    <name evidence="10" type="ORF">GCM10008942_16750</name>
</gene>
<keyword evidence="2" id="KW-1003">Cell membrane</keyword>
<evidence type="ECO:0000256" key="5">
    <source>
        <dbReference type="ARBA" id="ARBA00022989"/>
    </source>
</evidence>
<keyword evidence="6 8" id="KW-0472">Membrane</keyword>
<dbReference type="PANTHER" id="PTHR34390:SF1">
    <property type="entry name" value="SUCCINATE TRANSPORTER SUBUNIT YJJB-RELATED"/>
    <property type="match status" value="1"/>
</dbReference>
<feature type="transmembrane region" description="Helical" evidence="8">
    <location>
        <begin position="6"/>
        <end position="26"/>
    </location>
</feature>
<organism evidence="10 11">
    <name type="scientific">Rhizomicrobium electricum</name>
    <dbReference type="NCBI Taxonomy" id="480070"/>
    <lineage>
        <taxon>Bacteria</taxon>
        <taxon>Pseudomonadati</taxon>
        <taxon>Pseudomonadota</taxon>
        <taxon>Alphaproteobacteria</taxon>
        <taxon>Micropepsales</taxon>
        <taxon>Micropepsaceae</taxon>
        <taxon>Rhizomicrobium</taxon>
    </lineage>
</organism>
<accession>A0ABN1EL15</accession>
<evidence type="ECO:0000313" key="11">
    <source>
        <dbReference type="Proteomes" id="UP001499951"/>
    </source>
</evidence>
<feature type="transmembrane region" description="Helical" evidence="8">
    <location>
        <begin position="128"/>
        <end position="150"/>
    </location>
</feature>
<dbReference type="InterPro" id="IPR050539">
    <property type="entry name" value="ThrE_Dicarb/AminoAcid_Exp"/>
</dbReference>
<keyword evidence="11" id="KW-1185">Reference proteome</keyword>
<proteinExistence type="inferred from homology"/>